<reference evidence="2 3" key="1">
    <citation type="journal article" date="2023" name="Microbiol. Resour. Announc.">
        <title>Complete Genome Sequence of Imperialibacter roseus strain P4T.</title>
        <authorList>
            <person name="Tizabi D.R."/>
            <person name="Bachvaroff T."/>
            <person name="Hill R.T."/>
        </authorList>
    </citation>
    <scope>NUCLEOTIDE SEQUENCE [LARGE SCALE GENOMIC DNA]</scope>
    <source>
        <strain evidence="2 3">P4T</strain>
    </source>
</reference>
<keyword evidence="1" id="KW-0732">Signal</keyword>
<dbReference type="InterPro" id="IPR021314">
    <property type="entry name" value="DUF2911"/>
</dbReference>
<feature type="chain" id="PRO_5046960004" evidence="1">
    <location>
        <begin position="21"/>
        <end position="184"/>
    </location>
</feature>
<evidence type="ECO:0000313" key="2">
    <source>
        <dbReference type="EMBL" id="WOK04959.1"/>
    </source>
</evidence>
<gene>
    <name evidence="2" type="ORF">RT717_17910</name>
</gene>
<organism evidence="2 3">
    <name type="scientific">Imperialibacter roseus</name>
    <dbReference type="NCBI Taxonomy" id="1324217"/>
    <lineage>
        <taxon>Bacteria</taxon>
        <taxon>Pseudomonadati</taxon>
        <taxon>Bacteroidota</taxon>
        <taxon>Cytophagia</taxon>
        <taxon>Cytophagales</taxon>
        <taxon>Flammeovirgaceae</taxon>
        <taxon>Imperialibacter</taxon>
    </lineage>
</organism>
<dbReference type="RefSeq" id="WP_317487756.1">
    <property type="nucleotide sequence ID" value="NZ_CP136051.1"/>
</dbReference>
<evidence type="ECO:0000256" key="1">
    <source>
        <dbReference type="SAM" id="SignalP"/>
    </source>
</evidence>
<keyword evidence="3" id="KW-1185">Reference proteome</keyword>
<dbReference type="Proteomes" id="UP001302349">
    <property type="component" value="Chromosome"/>
</dbReference>
<proteinExistence type="predicted"/>
<dbReference type="EMBL" id="CP136051">
    <property type="protein sequence ID" value="WOK04959.1"/>
    <property type="molecule type" value="Genomic_DNA"/>
</dbReference>
<name>A0ABZ0IKB8_9BACT</name>
<protein>
    <submittedName>
        <fullName evidence="2">DUF2911 domain-containing protein</fullName>
    </submittedName>
</protein>
<evidence type="ECO:0000313" key="3">
    <source>
        <dbReference type="Proteomes" id="UP001302349"/>
    </source>
</evidence>
<sequence length="184" mass="20683">MKKTLLLISFISLIAFSSQAQDFRGPDKSSMDMAYYPDNFAHDRKGSDEALARVIYSRPKKNDREIFGKLESYGKVWRTGANENTEIKLYKDATVAGKKLKAGTYSLFTIPGESEWTIIFSSALDYWGAYSYKEDKDVLRVTVPSKKVADTIEYFSIVFAKSGANGATMSLGWDKTVVDVPFTF</sequence>
<feature type="signal peptide" evidence="1">
    <location>
        <begin position="1"/>
        <end position="20"/>
    </location>
</feature>
<dbReference type="Pfam" id="PF11138">
    <property type="entry name" value="DUF2911"/>
    <property type="match status" value="1"/>
</dbReference>
<accession>A0ABZ0IKB8</accession>